<sequence>MKKLLTLLFVLTLMVSLFTGCGKDDGKSDGDSNGGDKNVASDNKKERQKIVINLAKMLDTPEIVQAIEDVQKLEKYSHVDFVLLEDSGDYETKIAVSIAGGEQVDILAMYNPIMKDQFAMSGTIQPIAKYLDEIGLDFEEEYGPYAAQSLYNGEPVMLPNSPTKWALYYNKKIFDDAGEEYLDPNEPITWDEYRALSKKLTSGEGENKIYGALQLTWPMFWYGEALMKLGGGEQFYNEEGLSNIEDAAFAEALEATYKMMHEDESIPTHADNVVSKRPATAFMNGQYGMFLQGSWLLSWATDNETFPRDWDLGVAPMPVDEGSATTKTWGVVGGIGIGGTSANPGLATEIVVDLIRMSSENSSVMVPTSQAVEAKNLFGDVGDQLGGEGLTKEILSTVFSNPETVMLTEKVSGKNAANYDKVMDEEVEKYFVKEQDLETTINNIKKRADKVIQEED</sequence>
<evidence type="ECO:0000256" key="2">
    <source>
        <dbReference type="ARBA" id="ARBA00022729"/>
    </source>
</evidence>
<keyword evidence="2 6" id="KW-0732">Signal</keyword>
<evidence type="ECO:0000256" key="1">
    <source>
        <dbReference type="ARBA" id="ARBA00022475"/>
    </source>
</evidence>
<dbReference type="RefSeq" id="WP_212695155.1">
    <property type="nucleotide sequence ID" value="NZ_CP058649.1"/>
</dbReference>
<dbReference type="InterPro" id="IPR006059">
    <property type="entry name" value="SBP"/>
</dbReference>
<organism evidence="7 8">
    <name type="scientific">Vallitalea pronyensis</name>
    <dbReference type="NCBI Taxonomy" id="1348613"/>
    <lineage>
        <taxon>Bacteria</taxon>
        <taxon>Bacillati</taxon>
        <taxon>Bacillota</taxon>
        <taxon>Clostridia</taxon>
        <taxon>Lachnospirales</taxon>
        <taxon>Vallitaleaceae</taxon>
        <taxon>Vallitalea</taxon>
    </lineage>
</organism>
<evidence type="ECO:0000256" key="5">
    <source>
        <dbReference type="ARBA" id="ARBA00023288"/>
    </source>
</evidence>
<dbReference type="PANTHER" id="PTHR43649:SF33">
    <property type="entry name" value="POLYGALACTURONAN_RHAMNOGALACTURONAN-BINDING PROTEIN YTCQ"/>
    <property type="match status" value="1"/>
</dbReference>
<keyword evidence="8" id="KW-1185">Reference proteome</keyword>
<evidence type="ECO:0000313" key="7">
    <source>
        <dbReference type="EMBL" id="QUI24461.1"/>
    </source>
</evidence>
<name>A0A8J8SID4_9FIRM</name>
<evidence type="ECO:0000256" key="3">
    <source>
        <dbReference type="ARBA" id="ARBA00023136"/>
    </source>
</evidence>
<proteinExistence type="predicted"/>
<keyword evidence="1" id="KW-1003">Cell membrane</keyword>
<feature type="chain" id="PRO_5039688533" evidence="6">
    <location>
        <begin position="20"/>
        <end position="456"/>
    </location>
</feature>
<accession>A0A8J8SID4</accession>
<dbReference type="InterPro" id="IPR050490">
    <property type="entry name" value="Bact_solute-bd_prot1"/>
</dbReference>
<dbReference type="PANTHER" id="PTHR43649">
    <property type="entry name" value="ARABINOSE-BINDING PROTEIN-RELATED"/>
    <property type="match status" value="1"/>
</dbReference>
<reference evidence="7" key="1">
    <citation type="submission" date="2020-07" db="EMBL/GenBank/DDBJ databases">
        <title>Vallitalea pronyensis genome.</title>
        <authorList>
            <person name="Postec A."/>
        </authorList>
    </citation>
    <scope>NUCLEOTIDE SEQUENCE</scope>
    <source>
        <strain evidence="7">FatNI3</strain>
    </source>
</reference>
<dbReference type="SUPFAM" id="SSF53850">
    <property type="entry name" value="Periplasmic binding protein-like II"/>
    <property type="match status" value="1"/>
</dbReference>
<dbReference type="KEGG" id="vpy:HZI73_20110"/>
<evidence type="ECO:0000256" key="4">
    <source>
        <dbReference type="ARBA" id="ARBA00023139"/>
    </source>
</evidence>
<evidence type="ECO:0000313" key="8">
    <source>
        <dbReference type="Proteomes" id="UP000683246"/>
    </source>
</evidence>
<keyword evidence="3" id="KW-0472">Membrane</keyword>
<evidence type="ECO:0000256" key="6">
    <source>
        <dbReference type="SAM" id="SignalP"/>
    </source>
</evidence>
<dbReference type="Gene3D" id="3.40.190.10">
    <property type="entry name" value="Periplasmic binding protein-like II"/>
    <property type="match status" value="1"/>
</dbReference>
<dbReference type="PROSITE" id="PS51257">
    <property type="entry name" value="PROKAR_LIPOPROTEIN"/>
    <property type="match status" value="1"/>
</dbReference>
<protein>
    <submittedName>
        <fullName evidence="7">Extracellular solute-binding protein</fullName>
    </submittedName>
</protein>
<dbReference type="Proteomes" id="UP000683246">
    <property type="component" value="Chromosome"/>
</dbReference>
<dbReference type="Pfam" id="PF01547">
    <property type="entry name" value="SBP_bac_1"/>
    <property type="match status" value="1"/>
</dbReference>
<keyword evidence="4" id="KW-0564">Palmitate</keyword>
<dbReference type="EMBL" id="CP058649">
    <property type="protein sequence ID" value="QUI24461.1"/>
    <property type="molecule type" value="Genomic_DNA"/>
</dbReference>
<keyword evidence="5" id="KW-0449">Lipoprotein</keyword>
<dbReference type="AlphaFoldDB" id="A0A8J8SID4"/>
<feature type="signal peptide" evidence="6">
    <location>
        <begin position="1"/>
        <end position="19"/>
    </location>
</feature>
<gene>
    <name evidence="7" type="ORF">HZI73_20110</name>
</gene>